<gene>
    <name evidence="6" type="primary">rbsB</name>
    <name evidence="6" type="ordered locus">AAur_1889</name>
</gene>
<dbReference type="PANTHER" id="PTHR46847:SF1">
    <property type="entry name" value="D-ALLOSE-BINDING PERIPLASMIC PROTEIN-RELATED"/>
    <property type="match status" value="1"/>
</dbReference>
<keyword evidence="6" id="KW-0378">Hydrolase</keyword>
<feature type="signal peptide" evidence="4">
    <location>
        <begin position="1"/>
        <end position="28"/>
    </location>
</feature>
<evidence type="ECO:0000313" key="7">
    <source>
        <dbReference type="Proteomes" id="UP000000637"/>
    </source>
</evidence>
<evidence type="ECO:0000256" key="3">
    <source>
        <dbReference type="ARBA" id="ARBA00022729"/>
    </source>
</evidence>
<dbReference type="HOGENOM" id="CLU_037628_3_2_11"/>
<dbReference type="PANTHER" id="PTHR46847">
    <property type="entry name" value="D-ALLOSE-BINDING PERIPLASMIC PROTEIN-RELATED"/>
    <property type="match status" value="1"/>
</dbReference>
<dbReference type="GO" id="GO:0016787">
    <property type="term" value="F:hydrolase activity"/>
    <property type="evidence" value="ECO:0007669"/>
    <property type="project" value="UniProtKB-KW"/>
</dbReference>
<dbReference type="GO" id="GO:0030313">
    <property type="term" value="C:cell envelope"/>
    <property type="evidence" value="ECO:0007669"/>
    <property type="project" value="UniProtKB-SubCell"/>
</dbReference>
<feature type="domain" description="Periplasmic binding protein" evidence="5">
    <location>
        <begin position="40"/>
        <end position="299"/>
    </location>
</feature>
<comment type="similarity">
    <text evidence="2">Belongs to the bacterial solute-binding protein 2 family.</text>
</comment>
<evidence type="ECO:0000313" key="6">
    <source>
        <dbReference type="EMBL" id="ABM09186.1"/>
    </source>
</evidence>
<dbReference type="RefSeq" id="WP_011774582.1">
    <property type="nucleotide sequence ID" value="NC_008711.1"/>
</dbReference>
<dbReference type="SUPFAM" id="SSF53822">
    <property type="entry name" value="Periplasmic binding protein-like I"/>
    <property type="match status" value="1"/>
</dbReference>
<proteinExistence type="inferred from homology"/>
<dbReference type="KEGG" id="aau:AAur_1889"/>
<evidence type="ECO:0000256" key="2">
    <source>
        <dbReference type="ARBA" id="ARBA00007639"/>
    </source>
</evidence>
<feature type="chain" id="PRO_5002636504" evidence="4">
    <location>
        <begin position="29"/>
        <end position="328"/>
    </location>
</feature>
<dbReference type="PROSITE" id="PS51257">
    <property type="entry name" value="PROKAR_LIPOPROTEIN"/>
    <property type="match status" value="1"/>
</dbReference>
<dbReference type="CDD" id="cd01536">
    <property type="entry name" value="PBP1_ABC_sugar_binding-like"/>
    <property type="match status" value="1"/>
</dbReference>
<evidence type="ECO:0000259" key="5">
    <source>
        <dbReference type="Pfam" id="PF13407"/>
    </source>
</evidence>
<dbReference type="Pfam" id="PF13407">
    <property type="entry name" value="Peripla_BP_4"/>
    <property type="match status" value="1"/>
</dbReference>
<dbReference type="Proteomes" id="UP000000637">
    <property type="component" value="Chromosome"/>
</dbReference>
<evidence type="ECO:0000256" key="4">
    <source>
        <dbReference type="SAM" id="SignalP"/>
    </source>
</evidence>
<protein>
    <submittedName>
        <fullName evidence="6">D-ribose-binding protein</fullName>
        <ecNumber evidence="6">3.6.3.17</ecNumber>
    </submittedName>
</protein>
<dbReference type="eggNOG" id="COG1879">
    <property type="taxonomic scope" value="Bacteria"/>
</dbReference>
<dbReference type="OrthoDB" id="9813037at2"/>
<dbReference type="Gene3D" id="3.40.50.2300">
    <property type="match status" value="2"/>
</dbReference>
<accession>A1R5X6</accession>
<dbReference type="EMBL" id="CP000474">
    <property type="protein sequence ID" value="ABM09186.1"/>
    <property type="molecule type" value="Genomic_DNA"/>
</dbReference>
<dbReference type="GO" id="GO:0030246">
    <property type="term" value="F:carbohydrate binding"/>
    <property type="evidence" value="ECO:0007669"/>
    <property type="project" value="UniProtKB-ARBA"/>
</dbReference>
<dbReference type="InterPro" id="IPR028082">
    <property type="entry name" value="Peripla_BP_I"/>
</dbReference>
<evidence type="ECO:0000256" key="1">
    <source>
        <dbReference type="ARBA" id="ARBA00004196"/>
    </source>
</evidence>
<comment type="subcellular location">
    <subcellularLocation>
        <location evidence="1">Cell envelope</location>
    </subcellularLocation>
</comment>
<keyword evidence="3 4" id="KW-0732">Signal</keyword>
<dbReference type="EC" id="3.6.3.17" evidence="6"/>
<name>A1R5X6_PAEAT</name>
<organism evidence="6 7">
    <name type="scientific">Paenarthrobacter aurescens (strain TC1)</name>
    <dbReference type="NCBI Taxonomy" id="290340"/>
    <lineage>
        <taxon>Bacteria</taxon>
        <taxon>Bacillati</taxon>
        <taxon>Actinomycetota</taxon>
        <taxon>Actinomycetes</taxon>
        <taxon>Micrococcales</taxon>
        <taxon>Micrococcaceae</taxon>
        <taxon>Paenarthrobacter</taxon>
    </lineage>
</organism>
<reference evidence="6 7" key="1">
    <citation type="journal article" date="2006" name="PLoS Genet.">
        <title>Secrets of soil survival revealed by the genome sequence of Arthrobacter aurescens TC1.</title>
        <authorList>
            <person name="Mongodin E.F."/>
            <person name="Shapir N."/>
            <person name="Daugherty S.C."/>
            <person name="DeBoy R.T."/>
            <person name="Emerson J.B."/>
            <person name="Shvartzbeyn A."/>
            <person name="Radune D."/>
            <person name="Vamathevan J."/>
            <person name="Riggs F."/>
            <person name="Grinberg V."/>
            <person name="Khouri H."/>
            <person name="Wackett L.P."/>
            <person name="Nelson K.E."/>
            <person name="Sadowsky M.J."/>
        </authorList>
    </citation>
    <scope>NUCLEOTIDE SEQUENCE [LARGE SCALE GENOMIC DNA]</scope>
    <source>
        <strain evidence="6 7">TC1</strain>
    </source>
</reference>
<dbReference type="STRING" id="290340.AAur_1889"/>
<sequence>MKTSPKLAVLAAVSAAAIALTGCAPSAAQEANDGTKTKKIAVLLYSQSFEFMVALGQGVKDKAKELGVEVTVLDAKGDSSTQISQIQDQLAQGVDGIVLSPNNSAELVPGVQMIHDAGKTVTTVDSVIPGDIADAAVAFDNEKAGKLGAEALAKLMGEKGTVLEYQGAKGAYHAILRGKGFNDGIKQFPGIKVIGRDAQWTADNALSLTVDNFTADSSINGLFSHNDEMVRGIVSGLSQINKDAPVGAANHIPLVGVDGTPLALDRIRNGVQDATMDQNPFEMGALALQAQVDLLDGKQVPKMQLTDTKLITKENVDDPTLWGNIFKD</sequence>
<dbReference type="InterPro" id="IPR025997">
    <property type="entry name" value="SBP_2_dom"/>
</dbReference>
<keyword evidence="7" id="KW-1185">Reference proteome</keyword>
<dbReference type="AlphaFoldDB" id="A1R5X6"/>